<feature type="domain" description="G" evidence="2">
    <location>
        <begin position="47"/>
        <end position="171"/>
    </location>
</feature>
<dbReference type="InterPro" id="IPR027417">
    <property type="entry name" value="P-loop_NTPase"/>
</dbReference>
<evidence type="ECO:0000259" key="2">
    <source>
        <dbReference type="Pfam" id="PF01926"/>
    </source>
</evidence>
<proteinExistence type="predicted"/>
<dbReference type="EMBL" id="JADNRY010000018">
    <property type="protein sequence ID" value="KAF9073349.1"/>
    <property type="molecule type" value="Genomic_DNA"/>
</dbReference>
<name>A0A9P5PVQ5_9AGAR</name>
<dbReference type="Proteomes" id="UP000772434">
    <property type="component" value="Unassembled WGS sequence"/>
</dbReference>
<comment type="caution">
    <text evidence="3">The sequence shown here is derived from an EMBL/GenBank/DDBJ whole genome shotgun (WGS) entry which is preliminary data.</text>
</comment>
<protein>
    <recommendedName>
        <fullName evidence="2">G domain-containing protein</fullName>
    </recommendedName>
</protein>
<keyword evidence="4" id="KW-1185">Reference proteome</keyword>
<accession>A0A9P5PVQ5</accession>
<feature type="region of interest" description="Disordered" evidence="1">
    <location>
        <begin position="1"/>
        <end position="25"/>
    </location>
</feature>
<dbReference type="GO" id="GO:0005525">
    <property type="term" value="F:GTP binding"/>
    <property type="evidence" value="ECO:0007669"/>
    <property type="project" value="InterPro"/>
</dbReference>
<evidence type="ECO:0000313" key="4">
    <source>
        <dbReference type="Proteomes" id="UP000772434"/>
    </source>
</evidence>
<evidence type="ECO:0000256" key="1">
    <source>
        <dbReference type="SAM" id="MobiDB-lite"/>
    </source>
</evidence>
<dbReference type="CDD" id="cd00882">
    <property type="entry name" value="Ras_like_GTPase"/>
    <property type="match status" value="1"/>
</dbReference>
<dbReference type="InterPro" id="IPR006073">
    <property type="entry name" value="GTP-bd"/>
</dbReference>
<dbReference type="SUPFAM" id="SSF52540">
    <property type="entry name" value="P-loop containing nucleoside triphosphate hydrolases"/>
    <property type="match status" value="1"/>
</dbReference>
<dbReference type="AlphaFoldDB" id="A0A9P5PVQ5"/>
<reference evidence="3" key="1">
    <citation type="submission" date="2020-11" db="EMBL/GenBank/DDBJ databases">
        <authorList>
            <consortium name="DOE Joint Genome Institute"/>
            <person name="Ahrendt S."/>
            <person name="Riley R."/>
            <person name="Andreopoulos W."/>
            <person name="Labutti K."/>
            <person name="Pangilinan J."/>
            <person name="Ruiz-Duenas F.J."/>
            <person name="Barrasa J.M."/>
            <person name="Sanchez-Garcia M."/>
            <person name="Camarero S."/>
            <person name="Miyauchi S."/>
            <person name="Serrano A."/>
            <person name="Linde D."/>
            <person name="Babiker R."/>
            <person name="Drula E."/>
            <person name="Ayuso-Fernandez I."/>
            <person name="Pacheco R."/>
            <person name="Padilla G."/>
            <person name="Ferreira P."/>
            <person name="Barriuso J."/>
            <person name="Kellner H."/>
            <person name="Castanera R."/>
            <person name="Alfaro M."/>
            <person name="Ramirez L."/>
            <person name="Pisabarro A.G."/>
            <person name="Kuo A."/>
            <person name="Tritt A."/>
            <person name="Lipzen A."/>
            <person name="He G."/>
            <person name="Yan M."/>
            <person name="Ng V."/>
            <person name="Cullen D."/>
            <person name="Martin F."/>
            <person name="Rosso M.-N."/>
            <person name="Henrissat B."/>
            <person name="Hibbett D."/>
            <person name="Martinez A.T."/>
            <person name="Grigoriev I.V."/>
        </authorList>
    </citation>
    <scope>NUCLEOTIDE SEQUENCE</scope>
    <source>
        <strain evidence="3">AH 40177</strain>
    </source>
</reference>
<evidence type="ECO:0000313" key="3">
    <source>
        <dbReference type="EMBL" id="KAF9073349.1"/>
    </source>
</evidence>
<organism evidence="3 4">
    <name type="scientific">Rhodocollybia butyracea</name>
    <dbReference type="NCBI Taxonomy" id="206335"/>
    <lineage>
        <taxon>Eukaryota</taxon>
        <taxon>Fungi</taxon>
        <taxon>Dikarya</taxon>
        <taxon>Basidiomycota</taxon>
        <taxon>Agaricomycotina</taxon>
        <taxon>Agaricomycetes</taxon>
        <taxon>Agaricomycetidae</taxon>
        <taxon>Agaricales</taxon>
        <taxon>Marasmiineae</taxon>
        <taxon>Omphalotaceae</taxon>
        <taxon>Rhodocollybia</taxon>
    </lineage>
</organism>
<dbReference type="Gene3D" id="3.40.50.300">
    <property type="entry name" value="P-loop containing nucleotide triphosphate hydrolases"/>
    <property type="match status" value="1"/>
</dbReference>
<dbReference type="Pfam" id="PF01926">
    <property type="entry name" value="MMR_HSR1"/>
    <property type="match status" value="1"/>
</dbReference>
<feature type="compositionally biased region" description="Low complexity" evidence="1">
    <location>
        <begin position="1"/>
        <end position="18"/>
    </location>
</feature>
<sequence length="512" mass="58122">MRPSSESSLHSPVPSSTSTLRDRGSSIIEQELASSTEEILGSCDRFRILVVGKSGAGKSSLINATFSIHTANVSHEMSGISNIYQEITSEQNTRFILHDSQGFAAGETQNYTTVEKFIAEKAKEPKLKDRLHAIWFCMEVPTENGALFEKADDAFLRLDLQSIPVVVIFTKYDLLVRKFEKEASDSIGEQERETMANQKADEFYDKNCVRPLKNITRNRQVPISYVRVSTKKEVCYADTLVKLVEETQSRLDERMLILWALAQRVSVDAKIDACIDVGKRKYWRGLFSSLHFPGKTMEQCLDRIHDDMIDIWNFNDPLLNLKSRKFKNTMARLVEDLDDRNSTGATQMLSFSGAYGAITTILPIVPHVALGAAAGIAVAQWLLHIYQETPSILRLLMGYICDLTNVLQCIFWIMQGRGNGIEVNWALIDLAMDEHENTHARSLIHAEIRDFVTRRSIVIQATRRDEAMEKLSNILQNVRFRPENLSQSPRIYMSLLESKVFSFDKFSFDSTL</sequence>
<gene>
    <name evidence="3" type="ORF">BDP27DRAFT_1417166</name>
</gene>
<dbReference type="PRINTS" id="PR00449">
    <property type="entry name" value="RASTRNSFRMNG"/>
</dbReference>
<dbReference type="OrthoDB" id="391988at2759"/>